<dbReference type="FunFam" id="3.40.50.720:FF:000085">
    <property type="entry name" value="Dihydroflavonol reductase"/>
    <property type="match status" value="1"/>
</dbReference>
<gene>
    <name evidence="5" type="ORF">PVL29_017603</name>
</gene>
<dbReference type="InterPro" id="IPR001509">
    <property type="entry name" value="Epimerase_deHydtase"/>
</dbReference>
<evidence type="ECO:0000256" key="3">
    <source>
        <dbReference type="ARBA" id="ARBA00023445"/>
    </source>
</evidence>
<dbReference type="GO" id="GO:0016616">
    <property type="term" value="F:oxidoreductase activity, acting on the CH-OH group of donors, NAD or NADP as acceptor"/>
    <property type="evidence" value="ECO:0007669"/>
    <property type="project" value="TreeGrafter"/>
</dbReference>
<accession>A0AA38ZB45</accession>
<dbReference type="SUPFAM" id="SSF51735">
    <property type="entry name" value="NAD(P)-binding Rossmann-fold domains"/>
    <property type="match status" value="1"/>
</dbReference>
<comment type="similarity">
    <text evidence="3">Belongs to the NAD(P)-dependent epimerase/dehydratase family. Dihydroflavonol-4-reductase subfamily.</text>
</comment>
<proteinExistence type="inferred from homology"/>
<dbReference type="Proteomes" id="UP001168098">
    <property type="component" value="Unassembled WGS sequence"/>
</dbReference>
<evidence type="ECO:0000313" key="5">
    <source>
        <dbReference type="EMBL" id="KAJ9685624.1"/>
    </source>
</evidence>
<dbReference type="EMBL" id="JARBHA010000013">
    <property type="protein sequence ID" value="KAJ9685624.1"/>
    <property type="molecule type" value="Genomic_DNA"/>
</dbReference>
<comment type="caution">
    <text evidence="5">The sequence shown here is derived from an EMBL/GenBank/DDBJ whole genome shotgun (WGS) entry which is preliminary data.</text>
</comment>
<dbReference type="Pfam" id="PF01370">
    <property type="entry name" value="Epimerase"/>
    <property type="match status" value="1"/>
</dbReference>
<protein>
    <recommendedName>
        <fullName evidence="4">NAD-dependent epimerase/dehydratase domain-containing protein</fullName>
    </recommendedName>
</protein>
<evidence type="ECO:0000313" key="6">
    <source>
        <dbReference type="Proteomes" id="UP001168098"/>
    </source>
</evidence>
<evidence type="ECO:0000256" key="2">
    <source>
        <dbReference type="ARBA" id="ARBA00023002"/>
    </source>
</evidence>
<keyword evidence="1" id="KW-0521">NADP</keyword>
<sequence length="164" mass="17561">MSGGEGKVVCVTGASGFIASWLVKLLLQHDYTVKATVRDPNDPKKTQHLLSLDGAKERLHLFKADLLEEGSFDSVVDGCDGVFHTASPVATDVVNPQAELIDPALKGTINVLRSCAKFPSVKRVVVTSSMAAVVFTGKPLTSEVLIDESWFSDPVSCKESKVCI</sequence>
<keyword evidence="2" id="KW-0560">Oxidoreductase</keyword>
<dbReference type="PANTHER" id="PTHR10366:SF575">
    <property type="entry name" value="NAD-DEPENDENT EPIMERASE_DEHYDRATASE DOMAIN-CONTAINING PROTEIN"/>
    <property type="match status" value="1"/>
</dbReference>
<dbReference type="InterPro" id="IPR036291">
    <property type="entry name" value="NAD(P)-bd_dom_sf"/>
</dbReference>
<dbReference type="Gene3D" id="3.40.50.720">
    <property type="entry name" value="NAD(P)-binding Rossmann-like Domain"/>
    <property type="match status" value="1"/>
</dbReference>
<dbReference type="PANTHER" id="PTHR10366">
    <property type="entry name" value="NAD DEPENDENT EPIMERASE/DEHYDRATASE"/>
    <property type="match status" value="1"/>
</dbReference>
<evidence type="ECO:0000259" key="4">
    <source>
        <dbReference type="Pfam" id="PF01370"/>
    </source>
</evidence>
<reference evidence="5 6" key="1">
    <citation type="journal article" date="2023" name="BMC Biotechnol.">
        <title>Vitis rotundifolia cv Carlos genome sequencing.</title>
        <authorList>
            <person name="Huff M."/>
            <person name="Hulse-Kemp A."/>
            <person name="Scheffler B."/>
            <person name="Youngblood R."/>
            <person name="Simpson S."/>
            <person name="Babiker E."/>
            <person name="Staton M."/>
        </authorList>
    </citation>
    <scope>NUCLEOTIDE SEQUENCE [LARGE SCALE GENOMIC DNA]</scope>
    <source>
        <tissue evidence="5">Leaf</tissue>
    </source>
</reference>
<evidence type="ECO:0000256" key="1">
    <source>
        <dbReference type="ARBA" id="ARBA00022857"/>
    </source>
</evidence>
<dbReference type="InterPro" id="IPR050425">
    <property type="entry name" value="NAD(P)_dehydrat-like"/>
</dbReference>
<keyword evidence="6" id="KW-1185">Reference proteome</keyword>
<organism evidence="5 6">
    <name type="scientific">Vitis rotundifolia</name>
    <name type="common">Muscadine grape</name>
    <dbReference type="NCBI Taxonomy" id="103349"/>
    <lineage>
        <taxon>Eukaryota</taxon>
        <taxon>Viridiplantae</taxon>
        <taxon>Streptophyta</taxon>
        <taxon>Embryophyta</taxon>
        <taxon>Tracheophyta</taxon>
        <taxon>Spermatophyta</taxon>
        <taxon>Magnoliopsida</taxon>
        <taxon>eudicotyledons</taxon>
        <taxon>Gunneridae</taxon>
        <taxon>Pentapetalae</taxon>
        <taxon>rosids</taxon>
        <taxon>Vitales</taxon>
        <taxon>Vitaceae</taxon>
        <taxon>Viteae</taxon>
        <taxon>Vitis</taxon>
    </lineage>
</organism>
<feature type="domain" description="NAD-dependent epimerase/dehydratase" evidence="4">
    <location>
        <begin position="9"/>
        <end position="131"/>
    </location>
</feature>
<dbReference type="AlphaFoldDB" id="A0AA38ZB45"/>
<name>A0AA38ZB45_VITRO</name>